<evidence type="ECO:0000256" key="1">
    <source>
        <dbReference type="SAM" id="MobiDB-lite"/>
    </source>
</evidence>
<reference evidence="3 4" key="1">
    <citation type="submission" date="2019-03" db="EMBL/GenBank/DDBJ databases">
        <title>First draft genome of Liparis tanakae, snailfish: a comprehensive survey of snailfish specific genes.</title>
        <authorList>
            <person name="Kim W."/>
            <person name="Song I."/>
            <person name="Jeong J.-H."/>
            <person name="Kim D."/>
            <person name="Kim S."/>
            <person name="Ryu S."/>
            <person name="Song J.Y."/>
            <person name="Lee S.K."/>
        </authorList>
    </citation>
    <scope>NUCLEOTIDE SEQUENCE [LARGE SCALE GENOMIC DNA]</scope>
    <source>
        <tissue evidence="3">Muscle</tissue>
    </source>
</reference>
<evidence type="ECO:0000313" key="4">
    <source>
        <dbReference type="Proteomes" id="UP000314294"/>
    </source>
</evidence>
<dbReference type="AlphaFoldDB" id="A0A4Z2GDN5"/>
<keyword evidence="2" id="KW-0812">Transmembrane</keyword>
<feature type="region of interest" description="Disordered" evidence="1">
    <location>
        <begin position="217"/>
        <end position="241"/>
    </location>
</feature>
<keyword evidence="2" id="KW-1133">Transmembrane helix</keyword>
<name>A0A4Z2GDN5_9TELE</name>
<feature type="region of interest" description="Disordered" evidence="1">
    <location>
        <begin position="1"/>
        <end position="96"/>
    </location>
</feature>
<gene>
    <name evidence="3" type="ORF">EYF80_038417</name>
</gene>
<feature type="compositionally biased region" description="Basic and acidic residues" evidence="1">
    <location>
        <begin position="1"/>
        <end position="18"/>
    </location>
</feature>
<protein>
    <submittedName>
        <fullName evidence="3">Uncharacterized protein</fullName>
    </submittedName>
</protein>
<evidence type="ECO:0000256" key="2">
    <source>
        <dbReference type="SAM" id="Phobius"/>
    </source>
</evidence>
<comment type="caution">
    <text evidence="3">The sequence shown here is derived from an EMBL/GenBank/DDBJ whole genome shotgun (WGS) entry which is preliminary data.</text>
</comment>
<accession>A0A4Z2GDN5</accession>
<evidence type="ECO:0000313" key="3">
    <source>
        <dbReference type="EMBL" id="TNN51380.1"/>
    </source>
</evidence>
<feature type="compositionally biased region" description="Low complexity" evidence="1">
    <location>
        <begin position="220"/>
        <end position="236"/>
    </location>
</feature>
<dbReference type="EMBL" id="SRLO01000584">
    <property type="protein sequence ID" value="TNN51380.1"/>
    <property type="molecule type" value="Genomic_DNA"/>
</dbReference>
<feature type="transmembrane region" description="Helical" evidence="2">
    <location>
        <begin position="152"/>
        <end position="176"/>
    </location>
</feature>
<organism evidence="3 4">
    <name type="scientific">Liparis tanakae</name>
    <name type="common">Tanaka's snailfish</name>
    <dbReference type="NCBI Taxonomy" id="230148"/>
    <lineage>
        <taxon>Eukaryota</taxon>
        <taxon>Metazoa</taxon>
        <taxon>Chordata</taxon>
        <taxon>Craniata</taxon>
        <taxon>Vertebrata</taxon>
        <taxon>Euteleostomi</taxon>
        <taxon>Actinopterygii</taxon>
        <taxon>Neopterygii</taxon>
        <taxon>Teleostei</taxon>
        <taxon>Neoteleostei</taxon>
        <taxon>Acanthomorphata</taxon>
        <taxon>Eupercaria</taxon>
        <taxon>Perciformes</taxon>
        <taxon>Cottioidei</taxon>
        <taxon>Cottales</taxon>
        <taxon>Liparidae</taxon>
        <taxon>Liparis</taxon>
    </lineage>
</organism>
<sequence length="313" mass="34940">MTSSEERKRYDWKAEPERSFSNTPSVRRRRRGSFGEAAAAAPREAEAPPTTLFQPLREKRHRTHRRFRGRPPWSPGPRCTEKRFSEGRRRPCEGRLRPPESHLLLQARPHLSQLKEPLCRGAAEEGRDLCLRADTRTVVFSRSSVLLHDATVLFIVFIVFIVSTAVVIGGVFALVFRFSFIKLGHQPAISTAIGHRHGYRHADEADTDIKLSAEGAPTLRAGSPSRRTAARATAPSERTRQSPKLITCTFLRGGVRAGLTRAMASVPRLVKVLSLKLRTRSSGLCCRAAASATTPAWLMPFWGMWTSSRLPIS</sequence>
<proteinExistence type="predicted"/>
<keyword evidence="2" id="KW-0472">Membrane</keyword>
<feature type="compositionally biased region" description="Basic residues" evidence="1">
    <location>
        <begin position="58"/>
        <end position="69"/>
    </location>
</feature>
<feature type="compositionally biased region" description="Basic and acidic residues" evidence="1">
    <location>
        <begin position="79"/>
        <end position="96"/>
    </location>
</feature>
<dbReference type="Proteomes" id="UP000314294">
    <property type="component" value="Unassembled WGS sequence"/>
</dbReference>
<keyword evidence="4" id="KW-1185">Reference proteome</keyword>